<proteinExistence type="inferred from homology"/>
<dbReference type="Pfam" id="PF00126">
    <property type="entry name" value="HTH_1"/>
    <property type="match status" value="1"/>
</dbReference>
<organism evidence="6 7">
    <name type="scientific">Paraburkholderia phenazinium</name>
    <dbReference type="NCBI Taxonomy" id="60549"/>
    <lineage>
        <taxon>Bacteria</taxon>
        <taxon>Pseudomonadati</taxon>
        <taxon>Pseudomonadota</taxon>
        <taxon>Betaproteobacteria</taxon>
        <taxon>Burkholderiales</taxon>
        <taxon>Burkholderiaceae</taxon>
        <taxon>Paraburkholderia</taxon>
    </lineage>
</organism>
<sequence>MIRYLRTFVVAAETESFSAAGNRLGLTQSAVSTQIRRLEEELGYALFDRTGKSVTLSDEGREVLEQAAHILESFEGLKQTPRSAGRGPVSLGAIATVQHSFLPKALLRFRQEQPVAQINIIPGTSIQLLTRIDSHELDVAVMVKPRLGLPADLKWLPLIQERYVGVAPEGSPEDLAKLFRERPFIRYDRRSHGGHLVDQFLKRQGLWTMDSMEVDEPAAILKMVSEGLGCSIIPGELVPVAHTAGIMVIPLPGRPLAREIGILVRLAAMNRQPIATLIDSLAAEAQAIEQDRG</sequence>
<keyword evidence="3" id="KW-0238">DNA-binding</keyword>
<dbReference type="AlphaFoldDB" id="A0A1N6K6M5"/>
<evidence type="ECO:0000256" key="1">
    <source>
        <dbReference type="ARBA" id="ARBA00009437"/>
    </source>
</evidence>
<dbReference type="OrthoDB" id="9803735at2"/>
<dbReference type="InterPro" id="IPR036388">
    <property type="entry name" value="WH-like_DNA-bd_sf"/>
</dbReference>
<dbReference type="SUPFAM" id="SSF46785">
    <property type="entry name" value="Winged helix' DNA-binding domain"/>
    <property type="match status" value="1"/>
</dbReference>
<dbReference type="GO" id="GO:0000976">
    <property type="term" value="F:transcription cis-regulatory region binding"/>
    <property type="evidence" value="ECO:0007669"/>
    <property type="project" value="TreeGrafter"/>
</dbReference>
<dbReference type="PANTHER" id="PTHR30126:SF94">
    <property type="entry name" value="LYSR FAMILY TRANSCRIPTIONAL REGULATOR"/>
    <property type="match status" value="1"/>
</dbReference>
<dbReference type="FunFam" id="1.10.10.10:FF:000001">
    <property type="entry name" value="LysR family transcriptional regulator"/>
    <property type="match status" value="1"/>
</dbReference>
<dbReference type="PRINTS" id="PR00039">
    <property type="entry name" value="HTHLYSR"/>
</dbReference>
<feature type="domain" description="HTH lysR-type" evidence="5">
    <location>
        <begin position="1"/>
        <end position="57"/>
    </location>
</feature>
<name>A0A1N6K6M5_9BURK</name>
<dbReference type="RefSeq" id="WP_074268074.1">
    <property type="nucleotide sequence ID" value="NZ_FSRM01000002.1"/>
</dbReference>
<dbReference type="EMBL" id="FSRM01000002">
    <property type="protein sequence ID" value="SIO52230.1"/>
    <property type="molecule type" value="Genomic_DNA"/>
</dbReference>
<dbReference type="Gene3D" id="1.10.10.10">
    <property type="entry name" value="Winged helix-like DNA-binding domain superfamily/Winged helix DNA-binding domain"/>
    <property type="match status" value="1"/>
</dbReference>
<dbReference type="Gene3D" id="3.40.190.10">
    <property type="entry name" value="Periplasmic binding protein-like II"/>
    <property type="match status" value="2"/>
</dbReference>
<evidence type="ECO:0000313" key="6">
    <source>
        <dbReference type="EMBL" id="SIO52230.1"/>
    </source>
</evidence>
<dbReference type="SUPFAM" id="SSF53850">
    <property type="entry name" value="Periplasmic binding protein-like II"/>
    <property type="match status" value="1"/>
</dbReference>
<dbReference type="PROSITE" id="PS50931">
    <property type="entry name" value="HTH_LYSR"/>
    <property type="match status" value="1"/>
</dbReference>
<keyword evidence="4" id="KW-0804">Transcription</keyword>
<accession>A0A1N6K6M5</accession>
<dbReference type="PANTHER" id="PTHR30126">
    <property type="entry name" value="HTH-TYPE TRANSCRIPTIONAL REGULATOR"/>
    <property type="match status" value="1"/>
</dbReference>
<evidence type="ECO:0000256" key="3">
    <source>
        <dbReference type="ARBA" id="ARBA00023125"/>
    </source>
</evidence>
<dbReference type="InterPro" id="IPR036390">
    <property type="entry name" value="WH_DNA-bd_sf"/>
</dbReference>
<evidence type="ECO:0000256" key="4">
    <source>
        <dbReference type="ARBA" id="ARBA00023163"/>
    </source>
</evidence>
<dbReference type="InterPro" id="IPR005119">
    <property type="entry name" value="LysR_subst-bd"/>
</dbReference>
<reference evidence="6 7" key="1">
    <citation type="submission" date="2016-11" db="EMBL/GenBank/DDBJ databases">
        <authorList>
            <person name="Jaros S."/>
            <person name="Januszkiewicz K."/>
            <person name="Wedrychowicz H."/>
        </authorList>
    </citation>
    <scope>NUCLEOTIDE SEQUENCE [LARGE SCALE GENOMIC DNA]</scope>
    <source>
        <strain evidence="6 7">GAS86</strain>
    </source>
</reference>
<dbReference type="InterPro" id="IPR000847">
    <property type="entry name" value="LysR_HTH_N"/>
</dbReference>
<protein>
    <submittedName>
        <fullName evidence="6">Transcriptional regulator, LysR family</fullName>
    </submittedName>
</protein>
<evidence type="ECO:0000259" key="5">
    <source>
        <dbReference type="PROSITE" id="PS50931"/>
    </source>
</evidence>
<evidence type="ECO:0000313" key="7">
    <source>
        <dbReference type="Proteomes" id="UP000184693"/>
    </source>
</evidence>
<evidence type="ECO:0000256" key="2">
    <source>
        <dbReference type="ARBA" id="ARBA00023015"/>
    </source>
</evidence>
<dbReference type="Pfam" id="PF03466">
    <property type="entry name" value="LysR_substrate"/>
    <property type="match status" value="1"/>
</dbReference>
<keyword evidence="2" id="KW-0805">Transcription regulation</keyword>
<comment type="similarity">
    <text evidence="1">Belongs to the LysR transcriptional regulatory family.</text>
</comment>
<dbReference type="Proteomes" id="UP000184693">
    <property type="component" value="Unassembled WGS sequence"/>
</dbReference>
<gene>
    <name evidence="6" type="ORF">SAMN05444168_6209</name>
</gene>
<dbReference type="GO" id="GO:0003700">
    <property type="term" value="F:DNA-binding transcription factor activity"/>
    <property type="evidence" value="ECO:0007669"/>
    <property type="project" value="InterPro"/>
</dbReference>